<evidence type="ECO:0000313" key="1">
    <source>
        <dbReference type="EMBL" id="SOQ45252.1"/>
    </source>
</evidence>
<gene>
    <name evidence="1" type="ORF">SFRICE_019878</name>
</gene>
<organism evidence="1">
    <name type="scientific">Spodoptera frugiperda</name>
    <name type="common">Fall armyworm</name>
    <dbReference type="NCBI Taxonomy" id="7108"/>
    <lineage>
        <taxon>Eukaryota</taxon>
        <taxon>Metazoa</taxon>
        <taxon>Ecdysozoa</taxon>
        <taxon>Arthropoda</taxon>
        <taxon>Hexapoda</taxon>
        <taxon>Insecta</taxon>
        <taxon>Pterygota</taxon>
        <taxon>Neoptera</taxon>
        <taxon>Endopterygota</taxon>
        <taxon>Lepidoptera</taxon>
        <taxon>Glossata</taxon>
        <taxon>Ditrysia</taxon>
        <taxon>Noctuoidea</taxon>
        <taxon>Noctuidae</taxon>
        <taxon>Amphipyrinae</taxon>
        <taxon>Spodoptera</taxon>
    </lineage>
</organism>
<sequence>MDPTLKCVGPFFRYFGTVASAMITDELVKHDKYPVSSSNDNIVSDHGNSSASCARKIKIKL</sequence>
<proteinExistence type="predicted"/>
<dbReference type="AlphaFoldDB" id="A0A2H1VXN8"/>
<dbReference type="EMBL" id="ODYU01004901">
    <property type="protein sequence ID" value="SOQ45252.1"/>
    <property type="molecule type" value="Genomic_DNA"/>
</dbReference>
<reference evidence="1" key="1">
    <citation type="submission" date="2016-07" db="EMBL/GenBank/DDBJ databases">
        <authorList>
            <person name="Bretaudeau A."/>
        </authorList>
    </citation>
    <scope>NUCLEOTIDE SEQUENCE</scope>
    <source>
        <strain evidence="1">Rice</strain>
        <tissue evidence="1">Whole body</tissue>
    </source>
</reference>
<protein>
    <submittedName>
        <fullName evidence="1">SFRICE_019878</fullName>
    </submittedName>
</protein>
<accession>A0A2H1VXN8</accession>
<name>A0A2H1VXN8_SPOFR</name>